<dbReference type="RefSeq" id="WP_256765228.1">
    <property type="nucleotide sequence ID" value="NZ_JANIGO010000005.1"/>
</dbReference>
<dbReference type="Proteomes" id="UP001204142">
    <property type="component" value="Unassembled WGS sequence"/>
</dbReference>
<evidence type="ECO:0008006" key="3">
    <source>
        <dbReference type="Google" id="ProtNLM"/>
    </source>
</evidence>
<evidence type="ECO:0000313" key="2">
    <source>
        <dbReference type="Proteomes" id="UP001204142"/>
    </source>
</evidence>
<dbReference type="EMBL" id="JANIGO010000005">
    <property type="protein sequence ID" value="MCQ8897421.1"/>
    <property type="molecule type" value="Genomic_DNA"/>
</dbReference>
<gene>
    <name evidence="1" type="ORF">NQT62_13345</name>
</gene>
<organism evidence="1 2">
    <name type="scientific">Limnobacter humi</name>
    <dbReference type="NCBI Taxonomy" id="1778671"/>
    <lineage>
        <taxon>Bacteria</taxon>
        <taxon>Pseudomonadati</taxon>
        <taxon>Pseudomonadota</taxon>
        <taxon>Betaproteobacteria</taxon>
        <taxon>Burkholderiales</taxon>
        <taxon>Burkholderiaceae</taxon>
        <taxon>Limnobacter</taxon>
    </lineage>
</organism>
<proteinExistence type="predicted"/>
<name>A0ABT1WIS1_9BURK</name>
<keyword evidence="2" id="KW-1185">Reference proteome</keyword>
<evidence type="ECO:0000313" key="1">
    <source>
        <dbReference type="EMBL" id="MCQ8897421.1"/>
    </source>
</evidence>
<sequence>MRRLTILTAIVGLVGLLYTLATHGLAVPRGLWAHHLAALQQQFPNRNTQIDRVVLAFGRHPQLILSGLSQHNVRTGEQLRVAVVRLELEDYGFLQGEAPRVTSITVKGLDSLVNTPGDCLSSLRTCMPTIPLEWVNYWHQADQTRLGNWPKPVLNIQQLRIDKAQWHASGKSMAQAQLDDFRYNTGSSNEPETLALAWRFSANNGTKAYVALQASPARYESADGTVAWSLRNLHTEFNGQWQGFPWTGTLAQEQLLLSAAQAGEHNTGAPIVRLSGQKLRFYLRRDDDPDTHQAAFSAGDFSGGLPLQRWSFRQAEWTFTHQDAQAWTFNLQFNPATQRLQVEPVAIEGSEGLPAPAHVRGPDCSQLAFAKSMRPDSAAIWQWQQSWFHVEDVGEGPASTAAAHSDGLRLCLQPTL</sequence>
<reference evidence="1 2" key="1">
    <citation type="submission" date="2022-07" db="EMBL/GenBank/DDBJ databases">
        <authorList>
            <person name="Xamxidin M."/>
            <person name="Wu M."/>
        </authorList>
    </citation>
    <scope>NUCLEOTIDE SEQUENCE [LARGE SCALE GENOMIC DNA]</scope>
    <source>
        <strain evidence="1 2">NBRC 111650</strain>
    </source>
</reference>
<protein>
    <recommendedName>
        <fullName evidence="3">AttH domain-containing protein</fullName>
    </recommendedName>
</protein>
<accession>A0ABT1WIS1</accession>
<comment type="caution">
    <text evidence="1">The sequence shown here is derived from an EMBL/GenBank/DDBJ whole genome shotgun (WGS) entry which is preliminary data.</text>
</comment>